<evidence type="ECO:0000313" key="1">
    <source>
        <dbReference type="EMBL" id="OEL27946.1"/>
    </source>
</evidence>
<dbReference type="Proteomes" id="UP000095767">
    <property type="component" value="Unassembled WGS sequence"/>
</dbReference>
<sequence length="53" mass="6397">MCFRTLYKINTTLHFTQPKRLSSNLQFCSILMPNQFALWHLSILNQSWLLSFY</sequence>
<evidence type="ECO:0000313" key="2">
    <source>
        <dbReference type="Proteomes" id="UP000095767"/>
    </source>
</evidence>
<proteinExistence type="predicted"/>
<dbReference type="EMBL" id="LWDX02031277">
    <property type="protein sequence ID" value="OEL27946.1"/>
    <property type="molecule type" value="Genomic_DNA"/>
</dbReference>
<dbReference type="AlphaFoldDB" id="A0A1E5VS46"/>
<keyword evidence="2" id="KW-1185">Reference proteome</keyword>
<accession>A0A1E5VS46</accession>
<reference evidence="1 2" key="1">
    <citation type="submission" date="2016-09" db="EMBL/GenBank/DDBJ databases">
        <title>The draft genome of Dichanthelium oligosanthes: A C3 panicoid grass species.</title>
        <authorList>
            <person name="Studer A.J."/>
            <person name="Schnable J.C."/>
            <person name="Brutnell T.P."/>
        </authorList>
    </citation>
    <scope>NUCLEOTIDE SEQUENCE [LARGE SCALE GENOMIC DNA]</scope>
    <source>
        <strain evidence="2">cv. Kellogg 1175</strain>
        <tissue evidence="1">Leaf</tissue>
    </source>
</reference>
<name>A0A1E5VS46_9POAL</name>
<protein>
    <submittedName>
        <fullName evidence="1">Uncharacterized protein</fullName>
    </submittedName>
</protein>
<organism evidence="1 2">
    <name type="scientific">Dichanthelium oligosanthes</name>
    <dbReference type="NCBI Taxonomy" id="888268"/>
    <lineage>
        <taxon>Eukaryota</taxon>
        <taxon>Viridiplantae</taxon>
        <taxon>Streptophyta</taxon>
        <taxon>Embryophyta</taxon>
        <taxon>Tracheophyta</taxon>
        <taxon>Spermatophyta</taxon>
        <taxon>Magnoliopsida</taxon>
        <taxon>Liliopsida</taxon>
        <taxon>Poales</taxon>
        <taxon>Poaceae</taxon>
        <taxon>PACMAD clade</taxon>
        <taxon>Panicoideae</taxon>
        <taxon>Panicodae</taxon>
        <taxon>Paniceae</taxon>
        <taxon>Dichantheliinae</taxon>
        <taxon>Dichanthelium</taxon>
    </lineage>
</organism>
<comment type="caution">
    <text evidence="1">The sequence shown here is derived from an EMBL/GenBank/DDBJ whole genome shotgun (WGS) entry which is preliminary data.</text>
</comment>
<gene>
    <name evidence="1" type="ORF">BAE44_0011039</name>
</gene>